<feature type="binding site" evidence="9">
    <location>
        <position position="340"/>
    </location>
    <ligand>
        <name>substrate</name>
    </ligand>
</feature>
<gene>
    <name evidence="12" type="ORF">MNAB215_4177</name>
</gene>
<dbReference type="Gene3D" id="3.20.20.40">
    <property type="entry name" value="1, 4-beta cellobiohydrolase"/>
    <property type="match status" value="1"/>
</dbReference>
<sequence length="369" mass="37995">MHVREASPELPRQVPVGPLPWRGRRALQAAANFPGVTFSAACPVARWIAPFLTVAAVAATGVLANPVQVRPAPAVRLASDGDPLAGAPFYVNPNSAAMRAAQSADPPNPQLSAIANTPQAYWIVPGGSAATVGKYTGDAAAAGAIPVLTIYGIPHRDCGSFAAGGMGSADDYRGWIDGIAAGVGASRVAIVVEPDALAMADCLSGDQRQERYDLIRYAVDTLTRDPNAAVYVDAGHLRWHSAEDMAARLNQAGVGHARGFSVNTANFFTTGDEIGYGEAISGLTNGSHYVVDTSRNGAGPAPDAELNWCNPSGRALGTPPTAATGGAHADAYLWIKRPGESDGSCGKGDPPAGNFVSQYAIELARNAGQ</sequence>
<feature type="binding site" evidence="9">
    <location>
        <position position="239"/>
    </location>
    <ligand>
        <name>substrate</name>
    </ligand>
</feature>
<dbReference type="PROSITE" id="PS00656">
    <property type="entry name" value="GLYCOSYL_HYDROL_F6_2"/>
    <property type="match status" value="1"/>
</dbReference>
<dbReference type="PRINTS" id="PR00733">
    <property type="entry name" value="GLHYDRLASE6"/>
</dbReference>
<evidence type="ECO:0000313" key="13">
    <source>
        <dbReference type="Proteomes" id="UP000240424"/>
    </source>
</evidence>
<keyword evidence="6 11" id="KW-0326">Glycosidase</keyword>
<dbReference type="GO" id="GO:0030245">
    <property type="term" value="P:cellulose catabolic process"/>
    <property type="evidence" value="ECO:0007669"/>
    <property type="project" value="UniProtKB-KW"/>
</dbReference>
<protein>
    <recommendedName>
        <fullName evidence="11">Glucanase</fullName>
        <ecNumber evidence="11">3.2.1.-</ecNumber>
    </recommendedName>
</protein>
<evidence type="ECO:0000256" key="10">
    <source>
        <dbReference type="PROSITE-ProRule" id="PRU10057"/>
    </source>
</evidence>
<keyword evidence="3 11" id="KW-0136">Cellulose degradation</keyword>
<keyword evidence="7 11" id="KW-0624">Polysaccharide degradation</keyword>
<evidence type="ECO:0000256" key="11">
    <source>
        <dbReference type="RuleBase" id="RU361186"/>
    </source>
</evidence>
<accession>A0A2U3PE17</accession>
<evidence type="ECO:0000256" key="5">
    <source>
        <dbReference type="ARBA" id="ARBA00023277"/>
    </source>
</evidence>
<feature type="binding site" evidence="9">
    <location>
        <position position="266"/>
    </location>
    <ligand>
        <name>substrate</name>
    </ligand>
</feature>
<keyword evidence="2 11" id="KW-0378">Hydrolase</keyword>
<evidence type="ECO:0000256" key="1">
    <source>
        <dbReference type="ARBA" id="ARBA00022729"/>
    </source>
</evidence>
<proteinExistence type="inferred from homology"/>
<feature type="active site" description="Proton donor" evidence="8 10">
    <location>
        <position position="195"/>
    </location>
</feature>
<evidence type="ECO:0000256" key="2">
    <source>
        <dbReference type="ARBA" id="ARBA00022801"/>
    </source>
</evidence>
<dbReference type="PIRSF" id="PIRSF001100">
    <property type="entry name" value="Beta_cellobiohydrolase"/>
    <property type="match status" value="1"/>
</dbReference>
<evidence type="ECO:0000256" key="3">
    <source>
        <dbReference type="ARBA" id="ARBA00023001"/>
    </source>
</evidence>
<dbReference type="STRING" id="1841861.GCA_900157365_02497"/>
<feature type="binding site" evidence="9">
    <location>
        <position position="308"/>
    </location>
    <ligand>
        <name>substrate</name>
    </ligand>
</feature>
<name>A0A2U3PE17_9MYCO</name>
<dbReference type="EC" id="3.2.1.-" evidence="11"/>
<dbReference type="SUPFAM" id="SSF51989">
    <property type="entry name" value="Glycosyl hydrolases family 6, cellulases"/>
    <property type="match status" value="1"/>
</dbReference>
<evidence type="ECO:0000256" key="9">
    <source>
        <dbReference type="PIRSR" id="PIRSR001100-2"/>
    </source>
</evidence>
<keyword evidence="13" id="KW-1185">Reference proteome</keyword>
<dbReference type="PANTHER" id="PTHR34876:SF4">
    <property type="entry name" value="1,4-BETA-D-GLUCAN CELLOBIOHYDROLASE C-RELATED"/>
    <property type="match status" value="1"/>
</dbReference>
<reference evidence="12 13" key="1">
    <citation type="submission" date="2017-01" db="EMBL/GenBank/DDBJ databases">
        <authorList>
            <consortium name="Urmite Genomes"/>
        </authorList>
    </citation>
    <scope>NUCLEOTIDE SEQUENCE [LARGE SCALE GENOMIC DNA]</scope>
    <source>
        <strain evidence="12 13">AB215</strain>
    </source>
</reference>
<keyword evidence="4" id="KW-1015">Disulfide bond</keyword>
<dbReference type="InterPro" id="IPR016288">
    <property type="entry name" value="Beta_cellobiohydrolase"/>
</dbReference>
<keyword evidence="5 11" id="KW-0119">Carbohydrate metabolism</keyword>
<dbReference type="InterPro" id="IPR036434">
    <property type="entry name" value="Beta_cellobiohydrolase_sf"/>
</dbReference>
<organism evidence="12 13">
    <name type="scientific">Mycobacterium numidiamassiliense</name>
    <dbReference type="NCBI Taxonomy" id="1841861"/>
    <lineage>
        <taxon>Bacteria</taxon>
        <taxon>Bacillati</taxon>
        <taxon>Actinomycetota</taxon>
        <taxon>Actinomycetes</taxon>
        <taxon>Mycobacteriales</taxon>
        <taxon>Mycobacteriaceae</taxon>
        <taxon>Mycobacterium</taxon>
    </lineage>
</organism>
<evidence type="ECO:0000313" key="12">
    <source>
        <dbReference type="EMBL" id="SPM41960.1"/>
    </source>
</evidence>
<evidence type="ECO:0000256" key="6">
    <source>
        <dbReference type="ARBA" id="ARBA00023295"/>
    </source>
</evidence>
<dbReference type="Proteomes" id="UP000240424">
    <property type="component" value="Unassembled WGS sequence"/>
</dbReference>
<keyword evidence="1" id="KW-0732">Signal</keyword>
<feature type="binding site" evidence="9">
    <location>
        <position position="336"/>
    </location>
    <ligand>
        <name>substrate</name>
    </ligand>
</feature>
<dbReference type="InterPro" id="IPR001524">
    <property type="entry name" value="Glyco_hydro_6_CS"/>
</dbReference>
<comment type="similarity">
    <text evidence="11">Belongs to the glycosyl hydrolase family 6.</text>
</comment>
<dbReference type="Pfam" id="PF01341">
    <property type="entry name" value="Glyco_hydro_6"/>
    <property type="match status" value="1"/>
</dbReference>
<feature type="binding site" evidence="9">
    <location>
        <position position="236"/>
    </location>
    <ligand>
        <name>substrate</name>
    </ligand>
</feature>
<feature type="active site" description="Proton acceptor" evidence="8">
    <location>
        <position position="342"/>
    </location>
</feature>
<evidence type="ECO:0000256" key="7">
    <source>
        <dbReference type="ARBA" id="ARBA00023326"/>
    </source>
</evidence>
<evidence type="ECO:0000256" key="4">
    <source>
        <dbReference type="ARBA" id="ARBA00023157"/>
    </source>
</evidence>
<dbReference type="GO" id="GO:0004553">
    <property type="term" value="F:hydrolase activity, hydrolyzing O-glycosyl compounds"/>
    <property type="evidence" value="ECO:0007669"/>
    <property type="project" value="InterPro"/>
</dbReference>
<dbReference type="EMBL" id="FUEZ01000004">
    <property type="protein sequence ID" value="SPM41960.1"/>
    <property type="molecule type" value="Genomic_DNA"/>
</dbReference>
<feature type="binding site" evidence="9">
    <location>
        <position position="122"/>
    </location>
    <ligand>
        <name>substrate</name>
    </ligand>
</feature>
<evidence type="ECO:0000256" key="8">
    <source>
        <dbReference type="PIRSR" id="PIRSR001100-1"/>
    </source>
</evidence>
<dbReference type="PANTHER" id="PTHR34876">
    <property type="match status" value="1"/>
</dbReference>
<dbReference type="AlphaFoldDB" id="A0A2U3PE17"/>